<reference evidence="2 3" key="1">
    <citation type="submission" date="2020-07" db="EMBL/GenBank/DDBJ databases">
        <title>Sequencing the genomes of 1000 actinobacteria strains.</title>
        <authorList>
            <person name="Klenk H.-P."/>
        </authorList>
    </citation>
    <scope>NUCLEOTIDE SEQUENCE [LARGE SCALE GENOMIC DNA]</scope>
    <source>
        <strain evidence="2 3">DSM 102047</strain>
    </source>
</reference>
<evidence type="ECO:0000259" key="1">
    <source>
        <dbReference type="Pfam" id="PF06445"/>
    </source>
</evidence>
<comment type="caution">
    <text evidence="2">The sequence shown here is derived from an EMBL/GenBank/DDBJ whole genome shotgun (WGS) entry which is preliminary data.</text>
</comment>
<dbReference type="SUPFAM" id="SSF55136">
    <property type="entry name" value="Probable bacterial effector-binding domain"/>
    <property type="match status" value="1"/>
</dbReference>
<gene>
    <name evidence="2" type="ORF">FHU41_000207</name>
</gene>
<evidence type="ECO:0000313" key="3">
    <source>
        <dbReference type="Proteomes" id="UP000521748"/>
    </source>
</evidence>
<dbReference type="EMBL" id="JACBYQ010000001">
    <property type="protein sequence ID" value="NYE93986.1"/>
    <property type="molecule type" value="Genomic_DNA"/>
</dbReference>
<accession>A0A7Y9LQZ9</accession>
<protein>
    <recommendedName>
        <fullName evidence="1">GyrI-like small molecule binding domain-containing protein</fullName>
    </recommendedName>
</protein>
<sequence>MDKYDLKKDLKNLYSTSAKDFQLVEVPELGFLMVDGEGDPNTSADYLSAVEALFSIAYTLKFSSKAAGRDFVVTPLEGLWRAADPSAFTSRDKDSWLWTMMIAQPEWVTEEAVRQAVQQAAAKKGLSPQASAALERLRYRRYTEGLSVQILHLGSYDDEAPTLSRLHHEYLPTQGLDFNGDHHEIYLSDARRTAPEKLKTILRQPVKTVSKT</sequence>
<dbReference type="RefSeq" id="WP_179387810.1">
    <property type="nucleotide sequence ID" value="NZ_JACBYQ010000001.1"/>
</dbReference>
<dbReference type="InterPro" id="IPR029442">
    <property type="entry name" value="GyrI-like"/>
</dbReference>
<name>A0A7Y9LQZ9_9MICC</name>
<organism evidence="2 3">
    <name type="scientific">Psychromicrobium silvestre</name>
    <dbReference type="NCBI Taxonomy" id="1645614"/>
    <lineage>
        <taxon>Bacteria</taxon>
        <taxon>Bacillati</taxon>
        <taxon>Actinomycetota</taxon>
        <taxon>Actinomycetes</taxon>
        <taxon>Micrococcales</taxon>
        <taxon>Micrococcaceae</taxon>
        <taxon>Psychromicrobium</taxon>
    </lineage>
</organism>
<dbReference type="PIRSF" id="PIRSF031644">
    <property type="entry name" value="UCP031644"/>
    <property type="match status" value="1"/>
</dbReference>
<dbReference type="Proteomes" id="UP000521748">
    <property type="component" value="Unassembled WGS sequence"/>
</dbReference>
<dbReference type="Gene3D" id="3.20.80.10">
    <property type="entry name" value="Regulatory factor, effector binding domain"/>
    <property type="match status" value="1"/>
</dbReference>
<keyword evidence="3" id="KW-1185">Reference proteome</keyword>
<dbReference type="AlphaFoldDB" id="A0A7Y9LQZ9"/>
<feature type="domain" description="GyrI-like small molecule binding" evidence="1">
    <location>
        <begin position="20"/>
        <end position="206"/>
    </location>
</feature>
<dbReference type="InterPro" id="IPR008319">
    <property type="entry name" value="GyrI-like_CCH_Lin2189-like"/>
</dbReference>
<dbReference type="Pfam" id="PF06445">
    <property type="entry name" value="GyrI-like"/>
    <property type="match status" value="1"/>
</dbReference>
<proteinExistence type="predicted"/>
<evidence type="ECO:0000313" key="2">
    <source>
        <dbReference type="EMBL" id="NYE93986.1"/>
    </source>
</evidence>
<dbReference type="InterPro" id="IPR011256">
    <property type="entry name" value="Reg_factor_effector_dom_sf"/>
</dbReference>